<dbReference type="InterPro" id="IPR029488">
    <property type="entry name" value="Hmw/CFAP97"/>
</dbReference>
<evidence type="ECO:0000313" key="3">
    <source>
        <dbReference type="Proteomes" id="UP000822688"/>
    </source>
</evidence>
<organism evidence="2 3">
    <name type="scientific">Ceratodon purpureus</name>
    <name type="common">Fire moss</name>
    <name type="synonym">Dicranum purpureum</name>
    <dbReference type="NCBI Taxonomy" id="3225"/>
    <lineage>
        <taxon>Eukaryota</taxon>
        <taxon>Viridiplantae</taxon>
        <taxon>Streptophyta</taxon>
        <taxon>Embryophyta</taxon>
        <taxon>Bryophyta</taxon>
        <taxon>Bryophytina</taxon>
        <taxon>Bryopsida</taxon>
        <taxon>Dicranidae</taxon>
        <taxon>Pseudoditrichales</taxon>
        <taxon>Ditrichaceae</taxon>
        <taxon>Ceratodon</taxon>
    </lineage>
</organism>
<proteinExistence type="inferred from homology"/>
<evidence type="ECO:0000313" key="2">
    <source>
        <dbReference type="EMBL" id="KAG0573496.1"/>
    </source>
</evidence>
<evidence type="ECO:0000256" key="1">
    <source>
        <dbReference type="ARBA" id="ARBA00008315"/>
    </source>
</evidence>
<comment type="similarity">
    <text evidence="1">Belongs to the CFAP97 family.</text>
</comment>
<name>A0A8T0HRN1_CERPU</name>
<dbReference type="EMBL" id="CM026426">
    <property type="protein sequence ID" value="KAG0573496.1"/>
    <property type="molecule type" value="Genomic_DNA"/>
</dbReference>
<keyword evidence="3" id="KW-1185">Reference proteome</keyword>
<protein>
    <submittedName>
        <fullName evidence="2">Uncharacterized protein</fullName>
    </submittedName>
</protein>
<accession>A0A8T0HRN1</accession>
<sequence length="161" mass="19197">MPEGTRVAAAQEVEITRRKFMTESLSMKRERERELKRHQERIQNMKPCVDTKPSFVRHDSFPVQVKRQPVRSRLDKDKLRQIEKQNYRLLMKLRYIHKNYSLYMPKKHVYLLKGEACNISKPGKKPAKYEEPVKNVAVVPFDNRFTIDEEMASRVAAMHLR</sequence>
<gene>
    <name evidence="2" type="ORF">KC19_VG183100</name>
</gene>
<dbReference type="Pfam" id="PF13879">
    <property type="entry name" value="Hmw_CFAP97"/>
    <property type="match status" value="1"/>
</dbReference>
<reference evidence="2" key="1">
    <citation type="submission" date="2020-06" db="EMBL/GenBank/DDBJ databases">
        <title>WGS assembly of Ceratodon purpureus strain R40.</title>
        <authorList>
            <person name="Carey S.B."/>
            <person name="Jenkins J."/>
            <person name="Shu S."/>
            <person name="Lovell J.T."/>
            <person name="Sreedasyam A."/>
            <person name="Maumus F."/>
            <person name="Tiley G.P."/>
            <person name="Fernandez-Pozo N."/>
            <person name="Barry K."/>
            <person name="Chen C."/>
            <person name="Wang M."/>
            <person name="Lipzen A."/>
            <person name="Daum C."/>
            <person name="Saski C.A."/>
            <person name="Payton A.C."/>
            <person name="Mcbreen J.C."/>
            <person name="Conrad R.E."/>
            <person name="Kollar L.M."/>
            <person name="Olsson S."/>
            <person name="Huttunen S."/>
            <person name="Landis J.B."/>
            <person name="Wickett N.J."/>
            <person name="Johnson M.G."/>
            <person name="Rensing S.A."/>
            <person name="Grimwood J."/>
            <person name="Schmutz J."/>
            <person name="Mcdaniel S.F."/>
        </authorList>
    </citation>
    <scope>NUCLEOTIDE SEQUENCE</scope>
    <source>
        <strain evidence="2">R40</strain>
    </source>
</reference>
<dbReference type="Proteomes" id="UP000822688">
    <property type="component" value="Chromosome V"/>
</dbReference>
<dbReference type="AlphaFoldDB" id="A0A8T0HRN1"/>
<comment type="caution">
    <text evidence="2">The sequence shown here is derived from an EMBL/GenBank/DDBJ whole genome shotgun (WGS) entry which is preliminary data.</text>
</comment>